<evidence type="ECO:0000313" key="2">
    <source>
        <dbReference type="Proteomes" id="UP000237481"/>
    </source>
</evidence>
<proteinExistence type="predicted"/>
<protein>
    <submittedName>
        <fullName evidence="1">Uncharacterized protein</fullName>
    </submittedName>
</protein>
<keyword evidence="2" id="KW-1185">Reference proteome</keyword>
<dbReference type="AlphaFoldDB" id="A0A2S4L365"/>
<dbReference type="Proteomes" id="UP000237481">
    <property type="component" value="Unassembled WGS sequence"/>
</dbReference>
<comment type="caution">
    <text evidence="1">The sequence shown here is derived from an EMBL/GenBank/DDBJ whole genome shotgun (WGS) entry which is preliminary data.</text>
</comment>
<dbReference type="OrthoDB" id="3554264at2759"/>
<evidence type="ECO:0000313" key="1">
    <source>
        <dbReference type="EMBL" id="POR36886.1"/>
    </source>
</evidence>
<accession>A0A2S4L365</accession>
<feature type="non-terminal residue" evidence="1">
    <location>
        <position position="1"/>
    </location>
</feature>
<dbReference type="EMBL" id="PKSG01000294">
    <property type="protein sequence ID" value="POR36886.1"/>
    <property type="molecule type" value="Genomic_DNA"/>
</dbReference>
<gene>
    <name evidence="1" type="ORF">TPAR_02925</name>
</gene>
<organism evidence="1 2">
    <name type="scientific">Tolypocladium paradoxum</name>
    <dbReference type="NCBI Taxonomy" id="94208"/>
    <lineage>
        <taxon>Eukaryota</taxon>
        <taxon>Fungi</taxon>
        <taxon>Dikarya</taxon>
        <taxon>Ascomycota</taxon>
        <taxon>Pezizomycotina</taxon>
        <taxon>Sordariomycetes</taxon>
        <taxon>Hypocreomycetidae</taxon>
        <taxon>Hypocreales</taxon>
        <taxon>Ophiocordycipitaceae</taxon>
        <taxon>Tolypocladium</taxon>
    </lineage>
</organism>
<sequence length="142" mass="15608">HGGGQTRSWIRTKFNGGLDGATGLSNYDINSYENVICYNITLEGWMVPVESLRPRQPLKSKRGGGPGWQGWTAMGLLIHICSRHTELHSRTRRAQRANAGTVLAVTEDPLSPLTGVVANGKERHGRWRPCEADGTKPVLVLH</sequence>
<reference evidence="1 2" key="1">
    <citation type="submission" date="2018-01" db="EMBL/GenBank/DDBJ databases">
        <title>Harnessing the power of phylogenomics to disentangle the directionality and signatures of interkingdom host jumping in the parasitic fungal genus Tolypocladium.</title>
        <authorList>
            <person name="Quandt C.A."/>
            <person name="Patterson W."/>
            <person name="Spatafora J.W."/>
        </authorList>
    </citation>
    <scope>NUCLEOTIDE SEQUENCE [LARGE SCALE GENOMIC DNA]</scope>
    <source>
        <strain evidence="1 2">NRBC 100945</strain>
    </source>
</reference>
<name>A0A2S4L365_9HYPO</name>